<name>A0AAP0R3F5_LIQFO</name>
<evidence type="ECO:0000313" key="8">
    <source>
        <dbReference type="Proteomes" id="UP001415857"/>
    </source>
</evidence>
<feature type="compositionally biased region" description="Low complexity" evidence="6">
    <location>
        <begin position="1"/>
        <end position="10"/>
    </location>
</feature>
<dbReference type="GO" id="GO:0016491">
    <property type="term" value="F:oxidoreductase activity"/>
    <property type="evidence" value="ECO:0007669"/>
    <property type="project" value="UniProtKB-KW"/>
</dbReference>
<dbReference type="Proteomes" id="UP001415857">
    <property type="component" value="Unassembled WGS sequence"/>
</dbReference>
<evidence type="ECO:0000256" key="2">
    <source>
        <dbReference type="ARBA" id="ARBA00022630"/>
    </source>
</evidence>
<evidence type="ECO:0000256" key="3">
    <source>
        <dbReference type="ARBA" id="ARBA00022827"/>
    </source>
</evidence>
<dbReference type="InterPro" id="IPR015701">
    <property type="entry name" value="FNR"/>
</dbReference>
<keyword evidence="2" id="KW-0285">Flavoprotein</keyword>
<evidence type="ECO:0000313" key="7">
    <source>
        <dbReference type="EMBL" id="KAK9267075.1"/>
    </source>
</evidence>
<evidence type="ECO:0000256" key="1">
    <source>
        <dbReference type="ARBA" id="ARBA00001974"/>
    </source>
</evidence>
<accession>A0AAP0R3F5</accession>
<reference evidence="7 8" key="1">
    <citation type="journal article" date="2024" name="Plant J.">
        <title>Genome sequences and population genomics reveal climatic adaptation and genomic divergence between two closely related sweetgum species.</title>
        <authorList>
            <person name="Xu W.Q."/>
            <person name="Ren C.Q."/>
            <person name="Zhang X.Y."/>
            <person name="Comes H.P."/>
            <person name="Liu X.H."/>
            <person name="Li Y.G."/>
            <person name="Kettle C.J."/>
            <person name="Jalonen R."/>
            <person name="Gaisberger H."/>
            <person name="Ma Y.Z."/>
            <person name="Qiu Y.X."/>
        </authorList>
    </citation>
    <scope>NUCLEOTIDE SEQUENCE [LARGE SCALE GENOMIC DNA]</scope>
    <source>
        <strain evidence="7">Hangzhou</strain>
    </source>
</reference>
<keyword evidence="5" id="KW-0560">Oxidoreductase</keyword>
<feature type="compositionally biased region" description="Pro residues" evidence="6">
    <location>
        <begin position="14"/>
        <end position="25"/>
    </location>
</feature>
<keyword evidence="4" id="KW-0521">NADP</keyword>
<feature type="region of interest" description="Disordered" evidence="6">
    <location>
        <begin position="1"/>
        <end position="56"/>
    </location>
</feature>
<dbReference type="EMBL" id="JBBPBK010000017">
    <property type="protein sequence ID" value="KAK9267075.1"/>
    <property type="molecule type" value="Genomic_DNA"/>
</dbReference>
<evidence type="ECO:0000256" key="6">
    <source>
        <dbReference type="SAM" id="MobiDB-lite"/>
    </source>
</evidence>
<dbReference type="Gene3D" id="3.40.50.80">
    <property type="entry name" value="Nucleotide-binding domain of ferredoxin-NADP reductase (FNR) module"/>
    <property type="match status" value="1"/>
</dbReference>
<gene>
    <name evidence="7" type="ORF">L1049_021430</name>
</gene>
<dbReference type="AlphaFoldDB" id="A0AAP0R3F5"/>
<organism evidence="7 8">
    <name type="scientific">Liquidambar formosana</name>
    <name type="common">Formosan gum</name>
    <dbReference type="NCBI Taxonomy" id="63359"/>
    <lineage>
        <taxon>Eukaryota</taxon>
        <taxon>Viridiplantae</taxon>
        <taxon>Streptophyta</taxon>
        <taxon>Embryophyta</taxon>
        <taxon>Tracheophyta</taxon>
        <taxon>Spermatophyta</taxon>
        <taxon>Magnoliopsida</taxon>
        <taxon>eudicotyledons</taxon>
        <taxon>Gunneridae</taxon>
        <taxon>Pentapetalae</taxon>
        <taxon>Saxifragales</taxon>
        <taxon>Altingiaceae</taxon>
        <taxon>Liquidambar</taxon>
    </lineage>
</organism>
<sequence length="214" mass="24007">MNTLSLNPPHRASHPPPPTPPPPPDDNALPGPSSLSETRIGAVTTNSYDDIDDEENYDNDSMKAFTTKRLESSTTRAYSAREERLNRESVHWCKLSFDLSALGSTDTKDYAGSALPDESFSLLSYYAVFAFQVEYPPRIPHPYPCRVVSCRHGYLGSSIWELLKRDNCMSICGLNAMEKGIDDIMVSSAAKDGQYWVEYKGQLKKAEQWNVKVY</sequence>
<keyword evidence="3" id="KW-0274">FAD</keyword>
<comment type="caution">
    <text evidence="7">The sequence shown here is derived from an EMBL/GenBank/DDBJ whole genome shotgun (WGS) entry which is preliminary data.</text>
</comment>
<evidence type="ECO:0000256" key="4">
    <source>
        <dbReference type="ARBA" id="ARBA00022857"/>
    </source>
</evidence>
<protein>
    <submittedName>
        <fullName evidence="7">Uncharacterized protein</fullName>
    </submittedName>
</protein>
<dbReference type="InterPro" id="IPR039261">
    <property type="entry name" value="FNR_nucleotide-bd"/>
</dbReference>
<proteinExistence type="predicted"/>
<dbReference type="PANTHER" id="PTHR43314">
    <property type="match status" value="1"/>
</dbReference>
<keyword evidence="8" id="KW-1185">Reference proteome</keyword>
<comment type="cofactor">
    <cofactor evidence="1">
        <name>FAD</name>
        <dbReference type="ChEBI" id="CHEBI:57692"/>
    </cofactor>
</comment>
<evidence type="ECO:0000256" key="5">
    <source>
        <dbReference type="ARBA" id="ARBA00023002"/>
    </source>
</evidence>